<comment type="subcellular location">
    <subcellularLocation>
        <location evidence="4">Secreted</location>
    </subcellularLocation>
    <subcellularLocation>
        <location evidence="4">Bacterial flagellum</location>
    </subcellularLocation>
</comment>
<proteinExistence type="inferred from homology"/>
<keyword evidence="2 4" id="KW-0964">Secreted</keyword>
<comment type="similarity">
    <text evidence="1 4">Belongs to the bacterial flagellin family.</text>
</comment>
<keyword evidence="3 4" id="KW-0975">Bacterial flagellum</keyword>
<evidence type="ECO:0000256" key="2">
    <source>
        <dbReference type="ARBA" id="ARBA00022525"/>
    </source>
</evidence>
<dbReference type="PANTHER" id="PTHR42792:SF2">
    <property type="entry name" value="FLAGELLIN"/>
    <property type="match status" value="1"/>
</dbReference>
<dbReference type="RefSeq" id="WP_189379241.1">
    <property type="nucleotide sequence ID" value="NZ_BNAH01000015.1"/>
</dbReference>
<protein>
    <recommendedName>
        <fullName evidence="4">Flagellin</fullName>
    </recommendedName>
</protein>
<dbReference type="Pfam" id="PF00700">
    <property type="entry name" value="Flagellin_C"/>
    <property type="match status" value="1"/>
</dbReference>
<sequence>MAISVNHNTSVLNALHQHTNQRNESDEKLASGKKINKAADDAAGLQISNRLTAQINEAEQRAINSQDNVNLNTVKEGGLSAINESLQRANELAIQSGNPLTDKTAIQSELTQLTEQVNTLAESVLGNANFLASLDANDPSSTQDALANALTEVNQVTTELGANSNVLTNQVNTYQATTVNVSASRSRIQDTDYASSSATLQQNQTLIQSAIISQKDEEARKGLLINNLV</sequence>
<dbReference type="Proteomes" id="UP000626370">
    <property type="component" value="Unassembled WGS sequence"/>
</dbReference>
<evidence type="ECO:0000256" key="3">
    <source>
        <dbReference type="ARBA" id="ARBA00023143"/>
    </source>
</evidence>
<reference evidence="8" key="1">
    <citation type="journal article" date="2019" name="Int. J. Syst. Evol. Microbiol.">
        <title>The Global Catalogue of Microorganisms (GCM) 10K type strain sequencing project: providing services to taxonomists for standard genome sequencing and annotation.</title>
        <authorList>
            <consortium name="The Broad Institute Genomics Platform"/>
            <consortium name="The Broad Institute Genome Sequencing Center for Infectious Disease"/>
            <person name="Wu L."/>
            <person name="Ma J."/>
        </authorList>
    </citation>
    <scope>NUCLEOTIDE SEQUENCE [LARGE SCALE GENOMIC DNA]</scope>
    <source>
        <strain evidence="8">CGMCC 1.15922</strain>
    </source>
</reference>
<evidence type="ECO:0000313" key="7">
    <source>
        <dbReference type="EMBL" id="GHE99938.1"/>
    </source>
</evidence>
<dbReference type="EMBL" id="BNAH01000015">
    <property type="protein sequence ID" value="GHE99938.1"/>
    <property type="molecule type" value="Genomic_DNA"/>
</dbReference>
<comment type="caution">
    <text evidence="7">The sequence shown here is derived from an EMBL/GenBank/DDBJ whole genome shotgun (WGS) entry which is preliminary data.</text>
</comment>
<name>A0ABQ3J0Y9_9GAMM</name>
<gene>
    <name evidence="7" type="ORF">GCM10011501_31680</name>
</gene>
<evidence type="ECO:0000256" key="4">
    <source>
        <dbReference type="RuleBase" id="RU362073"/>
    </source>
</evidence>
<dbReference type="PANTHER" id="PTHR42792">
    <property type="entry name" value="FLAGELLIN"/>
    <property type="match status" value="1"/>
</dbReference>
<dbReference type="InterPro" id="IPR046358">
    <property type="entry name" value="Flagellin_C"/>
</dbReference>
<evidence type="ECO:0000313" key="8">
    <source>
        <dbReference type="Proteomes" id="UP000626370"/>
    </source>
</evidence>
<dbReference type="Pfam" id="PF00669">
    <property type="entry name" value="Flagellin_N"/>
    <property type="match status" value="1"/>
</dbReference>
<comment type="function">
    <text evidence="4">Flagellin is the subunit protein which polymerizes to form the filaments of bacterial flagella.</text>
</comment>
<evidence type="ECO:0000259" key="6">
    <source>
        <dbReference type="Pfam" id="PF00700"/>
    </source>
</evidence>
<keyword evidence="8" id="KW-1185">Reference proteome</keyword>
<organism evidence="7 8">
    <name type="scientific">Thalassotalea profundi</name>
    <dbReference type="NCBI Taxonomy" id="2036687"/>
    <lineage>
        <taxon>Bacteria</taxon>
        <taxon>Pseudomonadati</taxon>
        <taxon>Pseudomonadota</taxon>
        <taxon>Gammaproteobacteria</taxon>
        <taxon>Alteromonadales</taxon>
        <taxon>Colwelliaceae</taxon>
        <taxon>Thalassotalea</taxon>
    </lineage>
</organism>
<feature type="domain" description="Flagellin N-terminal" evidence="5">
    <location>
        <begin position="5"/>
        <end position="131"/>
    </location>
</feature>
<dbReference type="SUPFAM" id="SSF64518">
    <property type="entry name" value="Phase 1 flagellin"/>
    <property type="match status" value="1"/>
</dbReference>
<accession>A0ABQ3J0Y9</accession>
<evidence type="ECO:0000259" key="5">
    <source>
        <dbReference type="Pfam" id="PF00669"/>
    </source>
</evidence>
<evidence type="ECO:0000256" key="1">
    <source>
        <dbReference type="ARBA" id="ARBA00005709"/>
    </source>
</evidence>
<dbReference type="Gene3D" id="1.20.1330.10">
    <property type="entry name" value="f41 fragment of flagellin, N-terminal domain"/>
    <property type="match status" value="2"/>
</dbReference>
<dbReference type="PRINTS" id="PR00207">
    <property type="entry name" value="FLAGELLIN"/>
</dbReference>
<dbReference type="InterPro" id="IPR001029">
    <property type="entry name" value="Flagellin_N"/>
</dbReference>
<feature type="domain" description="Flagellin C-terminal" evidence="6">
    <location>
        <begin position="145"/>
        <end position="211"/>
    </location>
</feature>
<dbReference type="InterPro" id="IPR001492">
    <property type="entry name" value="Flagellin"/>
</dbReference>